<protein>
    <recommendedName>
        <fullName evidence="2">histidine kinase</fullName>
        <ecNumber evidence="2">2.7.13.3</ecNumber>
    </recommendedName>
</protein>
<dbReference type="InterPro" id="IPR005467">
    <property type="entry name" value="His_kinase_dom"/>
</dbReference>
<dbReference type="Gene3D" id="3.30.565.10">
    <property type="entry name" value="Histidine kinase-like ATPase, C-terminal domain"/>
    <property type="match status" value="1"/>
</dbReference>
<dbReference type="InterPro" id="IPR004358">
    <property type="entry name" value="Sig_transdc_His_kin-like_C"/>
</dbReference>
<dbReference type="SUPFAM" id="SSF55874">
    <property type="entry name" value="ATPase domain of HSP90 chaperone/DNA topoisomerase II/histidine kinase"/>
    <property type="match status" value="1"/>
</dbReference>
<keyword evidence="3" id="KW-0808">Transferase</keyword>
<feature type="non-terminal residue" evidence="7">
    <location>
        <position position="1"/>
    </location>
</feature>
<name>A0A0F8Z8Y8_9ZZZZ</name>
<evidence type="ECO:0000256" key="5">
    <source>
        <dbReference type="ARBA" id="ARBA00023012"/>
    </source>
</evidence>
<comment type="caution">
    <text evidence="7">The sequence shown here is derived from an EMBL/GenBank/DDBJ whole genome shotgun (WGS) entry which is preliminary data.</text>
</comment>
<dbReference type="PANTHER" id="PTHR43711:SF26">
    <property type="entry name" value="SENSOR HISTIDINE KINASE RCSC"/>
    <property type="match status" value="1"/>
</dbReference>
<comment type="catalytic activity">
    <reaction evidence="1">
        <text>ATP + protein L-histidine = ADP + protein N-phospho-L-histidine.</text>
        <dbReference type="EC" id="2.7.13.3"/>
    </reaction>
</comment>
<dbReference type="InterPro" id="IPR036890">
    <property type="entry name" value="HATPase_C_sf"/>
</dbReference>
<dbReference type="PRINTS" id="PR00344">
    <property type="entry name" value="BCTRLSENSOR"/>
</dbReference>
<dbReference type="InterPro" id="IPR003594">
    <property type="entry name" value="HATPase_dom"/>
</dbReference>
<dbReference type="InterPro" id="IPR050736">
    <property type="entry name" value="Sensor_HK_Regulatory"/>
</dbReference>
<dbReference type="GO" id="GO:0004673">
    <property type="term" value="F:protein histidine kinase activity"/>
    <property type="evidence" value="ECO:0007669"/>
    <property type="project" value="UniProtKB-EC"/>
</dbReference>
<evidence type="ECO:0000313" key="7">
    <source>
        <dbReference type="EMBL" id="KKK90247.1"/>
    </source>
</evidence>
<organism evidence="7">
    <name type="scientific">marine sediment metagenome</name>
    <dbReference type="NCBI Taxonomy" id="412755"/>
    <lineage>
        <taxon>unclassified sequences</taxon>
        <taxon>metagenomes</taxon>
        <taxon>ecological metagenomes</taxon>
    </lineage>
</organism>
<dbReference type="EMBL" id="LAZR01049183">
    <property type="protein sequence ID" value="KKK90247.1"/>
    <property type="molecule type" value="Genomic_DNA"/>
</dbReference>
<dbReference type="SMART" id="SM00387">
    <property type="entry name" value="HATPase_c"/>
    <property type="match status" value="1"/>
</dbReference>
<sequence length="224" mass="25842">DLFTHDVNNIFSVINSSAELISNYYKNPNSTIKVEEFPEMIQDQIIRGSKLVNDVRKLFELEEIKYSIQKIEILDVLNLAIAYVKKSYAEKIIDIQVHTPDEKLLILGNELLRDIFENILINAVKYNENLTVDIVIKISQDTREENEFIKMEFIDNGIGVADKKKKMIFKKNNREYKGSKGMGLGLSLVKKIVESYVGYIWVENKEPMDYSKGSNFIVLLPKAI</sequence>
<reference evidence="7" key="1">
    <citation type="journal article" date="2015" name="Nature">
        <title>Complex archaea that bridge the gap between prokaryotes and eukaryotes.</title>
        <authorList>
            <person name="Spang A."/>
            <person name="Saw J.H."/>
            <person name="Jorgensen S.L."/>
            <person name="Zaremba-Niedzwiedzka K."/>
            <person name="Martijn J."/>
            <person name="Lind A.E."/>
            <person name="van Eijk R."/>
            <person name="Schleper C."/>
            <person name="Guy L."/>
            <person name="Ettema T.J."/>
        </authorList>
    </citation>
    <scope>NUCLEOTIDE SEQUENCE</scope>
</reference>
<evidence type="ECO:0000259" key="6">
    <source>
        <dbReference type="PROSITE" id="PS50109"/>
    </source>
</evidence>
<feature type="domain" description="Histidine kinase" evidence="6">
    <location>
        <begin position="2"/>
        <end position="224"/>
    </location>
</feature>
<keyword evidence="5" id="KW-0902">Two-component regulatory system</keyword>
<evidence type="ECO:0000256" key="3">
    <source>
        <dbReference type="ARBA" id="ARBA00022679"/>
    </source>
</evidence>
<gene>
    <name evidence="7" type="ORF">LCGC14_2724990</name>
</gene>
<dbReference type="Pfam" id="PF02518">
    <property type="entry name" value="HATPase_c"/>
    <property type="match status" value="1"/>
</dbReference>
<evidence type="ECO:0000256" key="1">
    <source>
        <dbReference type="ARBA" id="ARBA00000085"/>
    </source>
</evidence>
<accession>A0A0F8Z8Y8</accession>
<dbReference type="GO" id="GO:0000160">
    <property type="term" value="P:phosphorelay signal transduction system"/>
    <property type="evidence" value="ECO:0007669"/>
    <property type="project" value="UniProtKB-KW"/>
</dbReference>
<dbReference type="EC" id="2.7.13.3" evidence="2"/>
<evidence type="ECO:0000256" key="4">
    <source>
        <dbReference type="ARBA" id="ARBA00022777"/>
    </source>
</evidence>
<dbReference type="PANTHER" id="PTHR43711">
    <property type="entry name" value="TWO-COMPONENT HISTIDINE KINASE"/>
    <property type="match status" value="1"/>
</dbReference>
<dbReference type="PROSITE" id="PS50109">
    <property type="entry name" value="HIS_KIN"/>
    <property type="match status" value="1"/>
</dbReference>
<keyword evidence="4" id="KW-0418">Kinase</keyword>
<proteinExistence type="predicted"/>
<dbReference type="AlphaFoldDB" id="A0A0F8Z8Y8"/>
<evidence type="ECO:0000256" key="2">
    <source>
        <dbReference type="ARBA" id="ARBA00012438"/>
    </source>
</evidence>